<evidence type="ECO:0000313" key="3">
    <source>
        <dbReference type="Proteomes" id="UP001307608"/>
    </source>
</evidence>
<protein>
    <submittedName>
        <fullName evidence="2">Feruloyl-CoA synthase</fullName>
    </submittedName>
</protein>
<dbReference type="Pfam" id="PF00501">
    <property type="entry name" value="AMP-binding"/>
    <property type="match status" value="1"/>
</dbReference>
<dbReference type="PANTHER" id="PTHR24096">
    <property type="entry name" value="LONG-CHAIN-FATTY-ACID--COA LIGASE"/>
    <property type="match status" value="1"/>
</dbReference>
<name>A0ABN6WNE0_9GAMM</name>
<accession>A0ABN6WNE0</accession>
<dbReference type="Proteomes" id="UP001307608">
    <property type="component" value="Chromosome"/>
</dbReference>
<organism evidence="2 3">
    <name type="scientific">Marinomonas pontica</name>
    <dbReference type="NCBI Taxonomy" id="264739"/>
    <lineage>
        <taxon>Bacteria</taxon>
        <taxon>Pseudomonadati</taxon>
        <taxon>Pseudomonadota</taxon>
        <taxon>Gammaproteobacteria</taxon>
        <taxon>Oceanospirillales</taxon>
        <taxon>Oceanospirillaceae</taxon>
        <taxon>Marinomonas</taxon>
    </lineage>
</organism>
<sequence length="623" mass="69070">MKVKAEMSSEFHPIKVVAHPIHIETRNDGVQIINSEQALHEYARCWTDQLEYWAEKTPEQMFVAQRDEQGEWQKFTYAQTVKRVRQIASWLLTQPVSVERPIVFLCGNSVEHLMLALAGMYVGIAHAPVSPAYSLIATDYSKLQHIFEILTPGLIVVDELAPYENAIQSVCQDTATPVAVIKGDITAQKITNPTISFSTFWDFPESSDVDVENAKVSGDSIAKILFTSGTTGMPKGVINTQRMICANQVMIHQVMQFLKDQPPIMVDWLPWNHTFGGNHNIGIALYNGGSLYLDDGKPTEKLFAKTLQNLAEISPTVYFNVPKGFELLVKNLKANQELAEKFFARLQFTFFAAAGLAQHIWDDLDALAIQYTGKKIPMLTGLGCTETAPSATFASVEESTSGVIGVPAPGVSIKLVPNEGKLEARVKAETVMPGYWRQPELTAKAFDEDGYYCLGDAFAYLDENAPQRGFRFDGRVSEDFKLDSGTWVSAGTLRAKLISSFAPFVQDVVLCGTNRGYITALVFPDWVHCQAIMPHDLVETNEQMIAHSAVRDAFQQKLVEFAKNSTGSSTVVQRILLQAVSPSIDAHEVTDKGSLNQRAVQAHREDQIELLYQEPLSDLVISV</sequence>
<dbReference type="Pfam" id="PF23562">
    <property type="entry name" value="AMP-binding_C_3"/>
    <property type="match status" value="1"/>
</dbReference>
<dbReference type="PANTHER" id="PTHR24096:SF420">
    <property type="entry name" value="LONG-CHAIN-FATTY-ACID--COA LIGASE-RELATED"/>
    <property type="match status" value="1"/>
</dbReference>
<feature type="domain" description="AMP-dependent synthetase/ligase" evidence="1">
    <location>
        <begin position="51"/>
        <end position="436"/>
    </location>
</feature>
<dbReference type="InterPro" id="IPR042099">
    <property type="entry name" value="ANL_N_sf"/>
</dbReference>
<evidence type="ECO:0000259" key="1">
    <source>
        <dbReference type="Pfam" id="PF00501"/>
    </source>
</evidence>
<dbReference type="SUPFAM" id="SSF56801">
    <property type="entry name" value="Acetyl-CoA synthetase-like"/>
    <property type="match status" value="1"/>
</dbReference>
<gene>
    <name evidence="2" type="ORF">MACH16_21700</name>
</gene>
<dbReference type="EMBL" id="AP027271">
    <property type="protein sequence ID" value="BDX03422.1"/>
    <property type="molecule type" value="Genomic_DNA"/>
</dbReference>
<reference evidence="2 3" key="1">
    <citation type="submission" date="2023-01" db="EMBL/GenBank/DDBJ databases">
        <title>Complete genome sequence of Marinomonas pontica strain 200518_36.</title>
        <authorList>
            <person name="Ueki S."/>
            <person name="Gajardo G."/>
            <person name="Maruyama F."/>
        </authorList>
    </citation>
    <scope>NUCLEOTIDE SEQUENCE [LARGE SCALE GENOMIC DNA]</scope>
    <source>
        <strain evidence="2 3">200518_36</strain>
    </source>
</reference>
<dbReference type="PROSITE" id="PS00455">
    <property type="entry name" value="AMP_BINDING"/>
    <property type="match status" value="1"/>
</dbReference>
<dbReference type="RefSeq" id="WP_338267920.1">
    <property type="nucleotide sequence ID" value="NZ_AP027271.1"/>
</dbReference>
<proteinExistence type="predicted"/>
<keyword evidence="3" id="KW-1185">Reference proteome</keyword>
<dbReference type="Gene3D" id="3.40.50.12780">
    <property type="entry name" value="N-terminal domain of ligase-like"/>
    <property type="match status" value="1"/>
</dbReference>
<dbReference type="InterPro" id="IPR020845">
    <property type="entry name" value="AMP-binding_CS"/>
</dbReference>
<evidence type="ECO:0000313" key="2">
    <source>
        <dbReference type="EMBL" id="BDX03422.1"/>
    </source>
</evidence>
<dbReference type="InterPro" id="IPR000873">
    <property type="entry name" value="AMP-dep_synth/lig_dom"/>
</dbReference>